<evidence type="ECO:0000256" key="3">
    <source>
        <dbReference type="ARBA" id="ARBA00022729"/>
    </source>
</evidence>
<dbReference type="AlphaFoldDB" id="Q9KID1"/>
<accession>Q9KID1</accession>
<gene>
    <name evidence="10" type="primary">25</name>
    <name evidence="10" type="synonym">vlp21</name>
</gene>
<feature type="transmembrane region" description="Helical" evidence="9">
    <location>
        <begin position="7"/>
        <end position="26"/>
    </location>
</feature>
<keyword evidence="10" id="KW-0614">Plasmid</keyword>
<dbReference type="PROSITE" id="PS51257">
    <property type="entry name" value="PROKAR_LIPOPROTEIN"/>
    <property type="match status" value="1"/>
</dbReference>
<evidence type="ECO:0000256" key="6">
    <source>
        <dbReference type="ARBA" id="ARBA00023237"/>
    </source>
</evidence>
<keyword evidence="5 8" id="KW-0564">Palmitate</keyword>
<keyword evidence="6 8" id="KW-0998">Cell outer membrane</keyword>
<sequence>MRKRISAIINKLNISIMMMIVVLMIGCGQQPEAGKTGAAGGEKQGAGSLSEVLMEVGKSAENAFYSFLELVSDTLGFTAKSTTKKEDVGGYFNSLGGKLGEASNELEQVAKNSEAGIEKNDASKNPIRSAVNAAKKTLEALKGYLDSLGTVGDSNPVGWASNNAQGAAVDEAELKKAYKALKGIMDTAEGAGVARPEVGNIAVKVGNGTDNKDGAKILATDGAAAVGDAGKAAAILTTVSGKEMLASIVASQEGDADAALAADATAQTSALKFARGGGNAGQLAKEAAKAAAVAGGIALRSLVKGGKLAANNNDDDKVVQSAGVTAVNKLLVAVEGIIKKTVKNVLEKAKGEIDKARAPKATGQ</sequence>
<evidence type="ECO:0000256" key="5">
    <source>
        <dbReference type="ARBA" id="ARBA00023139"/>
    </source>
</evidence>
<proteinExistence type="predicted"/>
<comment type="function">
    <text evidence="1 8">The Vlp and Vsp proteins are antigenically distinct proteins, only one vlp or vsp gene is transcriptionally active at any one time. Switching between these genes is a mechanism of host immune response evasion.</text>
</comment>
<evidence type="ECO:0000256" key="4">
    <source>
        <dbReference type="ARBA" id="ARBA00023136"/>
    </source>
</evidence>
<evidence type="ECO:0000313" key="10">
    <source>
        <dbReference type="EMBL" id="AAF73949.1"/>
    </source>
</evidence>
<keyword evidence="7 8" id="KW-0449">Lipoprotein</keyword>
<evidence type="ECO:0000256" key="1">
    <source>
        <dbReference type="ARBA" id="ARBA00003932"/>
    </source>
</evidence>
<evidence type="ECO:0000256" key="7">
    <source>
        <dbReference type="ARBA" id="ARBA00023288"/>
    </source>
</evidence>
<keyword evidence="9" id="KW-0812">Transmembrane</keyword>
<keyword evidence="4 8" id="KW-0472">Membrane</keyword>
<geneLocation type="plasmid" evidence="10">
    <name>lp28</name>
</geneLocation>
<name>Q9KID1_BORHE</name>
<evidence type="ECO:0000256" key="2">
    <source>
        <dbReference type="ARBA" id="ARBA00004459"/>
    </source>
</evidence>
<dbReference type="GO" id="GO:0009279">
    <property type="term" value="C:cell outer membrane"/>
    <property type="evidence" value="ECO:0007669"/>
    <property type="project" value="UniProtKB-SubCell"/>
</dbReference>
<comment type="subcellular location">
    <subcellularLocation>
        <location evidence="2 8">Cell outer membrane</location>
        <topology evidence="2 8">Lipid-anchor</topology>
    </subcellularLocation>
</comment>
<dbReference type="SUPFAM" id="SSF74748">
    <property type="entry name" value="Variable surface antigen VlsE"/>
    <property type="match status" value="1"/>
</dbReference>
<dbReference type="Pfam" id="PF00921">
    <property type="entry name" value="Lipoprotein_2"/>
    <property type="match status" value="1"/>
</dbReference>
<keyword evidence="3" id="KW-0732">Signal</keyword>
<evidence type="ECO:0000256" key="8">
    <source>
        <dbReference type="RuleBase" id="RU363105"/>
    </source>
</evidence>
<dbReference type="InterPro" id="IPR000680">
    <property type="entry name" value="Borrelia_lipo"/>
</dbReference>
<organism evidence="10">
    <name type="scientific">Borrelia hermsii</name>
    <dbReference type="NCBI Taxonomy" id="140"/>
    <lineage>
        <taxon>Bacteria</taxon>
        <taxon>Pseudomonadati</taxon>
        <taxon>Spirochaetota</taxon>
        <taxon>Spirochaetia</taxon>
        <taxon>Spirochaetales</taxon>
        <taxon>Borreliaceae</taxon>
        <taxon>Borrelia</taxon>
    </lineage>
</organism>
<dbReference type="EMBL" id="AF236049">
    <property type="protein sequence ID" value="AAF73949.1"/>
    <property type="molecule type" value="Genomic_DNA"/>
</dbReference>
<reference evidence="10" key="1">
    <citation type="journal article" date="2000" name="Infect. Immun.">
        <title>Surface protein variation by expression site switching in the relapsing fever agent Borrelia hermsii.</title>
        <authorList>
            <person name="Barbour A.G."/>
            <person name="Carter C.J."/>
            <person name="Sohaskey C.D."/>
        </authorList>
    </citation>
    <scope>NUCLEOTIDE SEQUENCE</scope>
    <source>
        <strain evidence="10">HS1</strain>
        <plasmid evidence="10">lp28</plasmid>
    </source>
</reference>
<evidence type="ECO:0000256" key="9">
    <source>
        <dbReference type="SAM" id="Phobius"/>
    </source>
</evidence>
<protein>
    <recommendedName>
        <fullName evidence="8">Variable large protein</fullName>
    </recommendedName>
</protein>
<keyword evidence="9" id="KW-1133">Transmembrane helix</keyword>